<evidence type="ECO:0000259" key="10">
    <source>
        <dbReference type="Pfam" id="PF00728"/>
    </source>
</evidence>
<evidence type="ECO:0000256" key="6">
    <source>
        <dbReference type="ARBA" id="ARBA00023295"/>
    </source>
</evidence>
<feature type="signal peptide" evidence="9">
    <location>
        <begin position="1"/>
        <end position="19"/>
    </location>
</feature>
<dbReference type="FunFam" id="3.20.20.80:FF:000063">
    <property type="entry name" value="Beta-hexosaminidase"/>
    <property type="match status" value="1"/>
</dbReference>
<evidence type="ECO:0000256" key="7">
    <source>
        <dbReference type="PIRNR" id="PIRNR001093"/>
    </source>
</evidence>
<proteinExistence type="inferred from homology"/>
<dbReference type="InterPro" id="IPR029018">
    <property type="entry name" value="Hex-like_dom2"/>
</dbReference>
<comment type="caution">
    <text evidence="12">The sequence shown here is derived from an EMBL/GenBank/DDBJ whole genome shotgun (WGS) entry which is preliminary data.</text>
</comment>
<feature type="chain" id="PRO_5041944695" description="Beta-hexosaminidase" evidence="9">
    <location>
        <begin position="20"/>
        <end position="562"/>
    </location>
</feature>
<dbReference type="InterPro" id="IPR029019">
    <property type="entry name" value="HEX_eukaryotic_N"/>
</dbReference>
<dbReference type="EMBL" id="CAMPGE010006000">
    <property type="protein sequence ID" value="CAI2364846.1"/>
    <property type="molecule type" value="Genomic_DNA"/>
</dbReference>
<comment type="similarity">
    <text evidence="2 7">Belongs to the glycosyl hydrolase 20 family.</text>
</comment>
<dbReference type="EC" id="3.2.1.52" evidence="7"/>
<dbReference type="GO" id="GO:0005975">
    <property type="term" value="P:carbohydrate metabolic process"/>
    <property type="evidence" value="ECO:0007669"/>
    <property type="project" value="InterPro"/>
</dbReference>
<evidence type="ECO:0000256" key="5">
    <source>
        <dbReference type="ARBA" id="ARBA00023180"/>
    </source>
</evidence>
<evidence type="ECO:0000313" key="12">
    <source>
        <dbReference type="EMBL" id="CAI2364846.1"/>
    </source>
</evidence>
<dbReference type="GO" id="GO:0004563">
    <property type="term" value="F:beta-N-acetylhexosaminidase activity"/>
    <property type="evidence" value="ECO:0007669"/>
    <property type="project" value="UniProtKB-EC"/>
</dbReference>
<dbReference type="PIRSF" id="PIRSF001093">
    <property type="entry name" value="B-hxosamndse_ab_euk"/>
    <property type="match status" value="1"/>
</dbReference>
<dbReference type="GO" id="GO:0016020">
    <property type="term" value="C:membrane"/>
    <property type="evidence" value="ECO:0007669"/>
    <property type="project" value="TreeGrafter"/>
</dbReference>
<evidence type="ECO:0000256" key="4">
    <source>
        <dbReference type="ARBA" id="ARBA00022801"/>
    </source>
</evidence>
<dbReference type="Gene3D" id="3.30.379.10">
    <property type="entry name" value="Chitobiase/beta-hexosaminidase domain 2-like"/>
    <property type="match status" value="1"/>
</dbReference>
<dbReference type="Pfam" id="PF14845">
    <property type="entry name" value="Glycohydro_20b2"/>
    <property type="match status" value="1"/>
</dbReference>
<evidence type="ECO:0000256" key="8">
    <source>
        <dbReference type="PIRSR" id="PIRSR001093-1"/>
    </source>
</evidence>
<dbReference type="SUPFAM" id="SSF55545">
    <property type="entry name" value="beta-N-acetylhexosaminidase-like domain"/>
    <property type="match status" value="1"/>
</dbReference>
<dbReference type="Pfam" id="PF00728">
    <property type="entry name" value="Glyco_hydro_20"/>
    <property type="match status" value="1"/>
</dbReference>
<dbReference type="AlphaFoldDB" id="A0AAD1XBH0"/>
<dbReference type="InterPro" id="IPR015883">
    <property type="entry name" value="Glyco_hydro_20_cat"/>
</dbReference>
<keyword evidence="4 7" id="KW-0378">Hydrolase</keyword>
<evidence type="ECO:0000259" key="11">
    <source>
        <dbReference type="Pfam" id="PF14845"/>
    </source>
</evidence>
<protein>
    <recommendedName>
        <fullName evidence="7">Beta-hexosaminidase</fullName>
        <ecNumber evidence="7">3.2.1.52</ecNumber>
    </recommendedName>
</protein>
<feature type="domain" description="Glycoside hydrolase family 20 catalytic" evidence="10">
    <location>
        <begin position="183"/>
        <end position="514"/>
    </location>
</feature>
<reference evidence="12" key="1">
    <citation type="submission" date="2023-07" db="EMBL/GenBank/DDBJ databases">
        <authorList>
            <consortium name="AG Swart"/>
            <person name="Singh M."/>
            <person name="Singh A."/>
            <person name="Seah K."/>
            <person name="Emmerich C."/>
        </authorList>
    </citation>
    <scope>NUCLEOTIDE SEQUENCE</scope>
    <source>
        <strain evidence="12">DP1</strain>
    </source>
</reference>
<dbReference type="SUPFAM" id="SSF51445">
    <property type="entry name" value="(Trans)glycosidases"/>
    <property type="match status" value="1"/>
</dbReference>
<dbReference type="PANTHER" id="PTHR22600:SF21">
    <property type="entry name" value="BETA-HEXOSAMINIDASE A"/>
    <property type="match status" value="1"/>
</dbReference>
<comment type="catalytic activity">
    <reaction evidence="1 7">
        <text>Hydrolysis of terminal non-reducing N-acetyl-D-hexosamine residues in N-acetyl-beta-D-hexosaminides.</text>
        <dbReference type="EC" id="3.2.1.52"/>
    </reaction>
</comment>
<evidence type="ECO:0000256" key="9">
    <source>
        <dbReference type="SAM" id="SignalP"/>
    </source>
</evidence>
<organism evidence="12 13">
    <name type="scientific">Euplotes crassus</name>
    <dbReference type="NCBI Taxonomy" id="5936"/>
    <lineage>
        <taxon>Eukaryota</taxon>
        <taxon>Sar</taxon>
        <taxon>Alveolata</taxon>
        <taxon>Ciliophora</taxon>
        <taxon>Intramacronucleata</taxon>
        <taxon>Spirotrichea</taxon>
        <taxon>Hypotrichia</taxon>
        <taxon>Euplotida</taxon>
        <taxon>Euplotidae</taxon>
        <taxon>Moneuplotes</taxon>
    </lineage>
</organism>
<gene>
    <name evidence="12" type="ORF">ECRASSUSDP1_LOCUS6196</name>
</gene>
<evidence type="ECO:0000256" key="2">
    <source>
        <dbReference type="ARBA" id="ARBA00006285"/>
    </source>
</evidence>
<feature type="domain" description="Beta-hexosaminidase eukaryotic type N-terminal" evidence="11">
    <location>
        <begin position="45"/>
        <end position="156"/>
    </location>
</feature>
<dbReference type="GO" id="GO:0030203">
    <property type="term" value="P:glycosaminoglycan metabolic process"/>
    <property type="evidence" value="ECO:0007669"/>
    <property type="project" value="TreeGrafter"/>
</dbReference>
<accession>A0AAD1XBH0</accession>
<evidence type="ECO:0000256" key="1">
    <source>
        <dbReference type="ARBA" id="ARBA00001231"/>
    </source>
</evidence>
<keyword evidence="5" id="KW-0325">Glycoprotein</keyword>
<dbReference type="InterPro" id="IPR025705">
    <property type="entry name" value="Beta_hexosaminidase_sua/sub"/>
</dbReference>
<keyword evidence="13" id="KW-1185">Reference proteome</keyword>
<name>A0AAD1XBH0_EUPCR</name>
<dbReference type="PANTHER" id="PTHR22600">
    <property type="entry name" value="BETA-HEXOSAMINIDASE"/>
    <property type="match status" value="1"/>
</dbReference>
<sequence length="562" mass="65279">MASLILCFVICVFLTVCNSQMEMAENPANNNIFRSDYRDKPIIGPIPRNITYGGKTLEFHECGMMYHNSDSMLDEIIDIYNNVTFGKNYKSRCQDNQKNQIHVHLDFKKKSDKYVPLGFDAEYERYELAVDEQSNVNITADYYPGIVRALDTLSQLIEQTSDDNNEQYDIKYVPIKITDYPEYPYRGLMIDTAREYFYPDVLKTALDGMLLGRTNSFHWHFLDDDSFGLFMKSYPDMVNYTAFSDKEIYTPEDVKEIVRYAQVRAIRVIPEIEGPGHLHITNFYPEFKGVIGCFRNYTDVSSYHGGPPYASINPADERTYTFIRKLFTDLKEILDTDYIHLGADEVSYGCFSNLDITKKFLKENNMTSGDLFEYYIKRVREILEDVYPGINAGYWQSNNPVKYSGNKTVLQVWGGSLKETLKGHPDTKVIFSSASTYYLDCGYYNQYAGSSWCGSINSWKEIYDFNLGNEYSAEDRDRVLGGELPAWSEMNNEFNLPLKLFPRGAALSFRLWNSKIPKHYVEVPEMLVKHQYRLKSYGIPCSRVTQRYCEKHLHHCFGKEKY</sequence>
<keyword evidence="6 7" id="KW-0326">Glycosidase</keyword>
<evidence type="ECO:0000256" key="3">
    <source>
        <dbReference type="ARBA" id="ARBA00022729"/>
    </source>
</evidence>
<dbReference type="InterPro" id="IPR017853">
    <property type="entry name" value="GH"/>
</dbReference>
<dbReference type="Gene3D" id="3.20.20.80">
    <property type="entry name" value="Glycosidases"/>
    <property type="match status" value="1"/>
</dbReference>
<feature type="active site" description="Proton donor" evidence="8">
    <location>
        <position position="345"/>
    </location>
</feature>
<evidence type="ECO:0000313" key="13">
    <source>
        <dbReference type="Proteomes" id="UP001295684"/>
    </source>
</evidence>
<keyword evidence="3 9" id="KW-0732">Signal</keyword>
<dbReference type="PRINTS" id="PR00738">
    <property type="entry name" value="GLHYDRLASE20"/>
</dbReference>
<dbReference type="Proteomes" id="UP001295684">
    <property type="component" value="Unassembled WGS sequence"/>
</dbReference>